<dbReference type="Gene3D" id="3.40.1550.10">
    <property type="entry name" value="CheC-like"/>
    <property type="match status" value="1"/>
</dbReference>
<dbReference type="InterPro" id="IPR028976">
    <property type="entry name" value="CheC-like_sf"/>
</dbReference>
<comment type="function">
    <text evidence="10">FliM is one of three proteins (FliG, FliN, FliM) that forms the rotor-mounted switch complex (C ring), located at the base of the basal body. This complex interacts with the CheY and CheZ chemotaxis proteins, in addition to contacting components of the motor that determine the direction of flagellar rotation.</text>
</comment>
<dbReference type="GO" id="GO:0005886">
    <property type="term" value="C:plasma membrane"/>
    <property type="evidence" value="ECO:0007669"/>
    <property type="project" value="UniProtKB-SubCell"/>
</dbReference>
<evidence type="ECO:0000256" key="10">
    <source>
        <dbReference type="ARBA" id="ARBA00025044"/>
    </source>
</evidence>
<keyword evidence="7" id="KW-0283">Flagellar rotation</keyword>
<evidence type="ECO:0000256" key="8">
    <source>
        <dbReference type="ARBA" id="ARBA00023136"/>
    </source>
</evidence>
<evidence type="ECO:0000256" key="2">
    <source>
        <dbReference type="ARBA" id="ARBA00004202"/>
    </source>
</evidence>
<gene>
    <name evidence="12" type="ORF">SAMN02745193_02589</name>
</gene>
<feature type="domain" description="Flagellar motor switch protein FliN-like C-terminal" evidence="11">
    <location>
        <begin position="250"/>
        <end position="314"/>
    </location>
</feature>
<dbReference type="GO" id="GO:0009425">
    <property type="term" value="C:bacterial-type flagellum basal body"/>
    <property type="evidence" value="ECO:0007669"/>
    <property type="project" value="UniProtKB-SubCell"/>
</dbReference>
<organism evidence="12 13">
    <name type="scientific">Erythrobacter sanguineus</name>
    <dbReference type="NCBI Taxonomy" id="198312"/>
    <lineage>
        <taxon>Bacteria</taxon>
        <taxon>Pseudomonadati</taxon>
        <taxon>Pseudomonadota</taxon>
        <taxon>Alphaproteobacteria</taxon>
        <taxon>Sphingomonadales</taxon>
        <taxon>Erythrobacteraceae</taxon>
        <taxon>Erythrobacter/Porphyrobacter group</taxon>
        <taxon>Erythrobacter</taxon>
    </lineage>
</organism>
<keyword evidence="8" id="KW-0472">Membrane</keyword>
<dbReference type="STRING" id="198312.SAMN02745193_02589"/>
<dbReference type="InterPro" id="IPR036429">
    <property type="entry name" value="SpoA-like_sf"/>
</dbReference>
<dbReference type="GO" id="GO:0071978">
    <property type="term" value="P:bacterial-type flagellum-dependent swarming motility"/>
    <property type="evidence" value="ECO:0007669"/>
    <property type="project" value="TreeGrafter"/>
</dbReference>
<keyword evidence="12" id="KW-0969">Cilium</keyword>
<keyword evidence="9" id="KW-0975">Bacterial flagellum</keyword>
<keyword evidence="12" id="KW-0282">Flagellum</keyword>
<evidence type="ECO:0000256" key="3">
    <source>
        <dbReference type="ARBA" id="ARBA00011049"/>
    </source>
</evidence>
<keyword evidence="12" id="KW-0966">Cell projection</keyword>
<evidence type="ECO:0000313" key="13">
    <source>
        <dbReference type="Proteomes" id="UP000184391"/>
    </source>
</evidence>
<dbReference type="InterPro" id="IPR001543">
    <property type="entry name" value="FliN-like_C"/>
</dbReference>
<dbReference type="SUPFAM" id="SSF101801">
    <property type="entry name" value="Surface presentation of antigens (SPOA)"/>
    <property type="match status" value="1"/>
</dbReference>
<dbReference type="RefSeq" id="WP_072675430.1">
    <property type="nucleotide sequence ID" value="NZ_FRDF01000016.1"/>
</dbReference>
<evidence type="ECO:0000256" key="1">
    <source>
        <dbReference type="ARBA" id="ARBA00004117"/>
    </source>
</evidence>
<evidence type="ECO:0000256" key="7">
    <source>
        <dbReference type="ARBA" id="ARBA00022779"/>
    </source>
</evidence>
<dbReference type="Proteomes" id="UP000184391">
    <property type="component" value="Unassembled WGS sequence"/>
</dbReference>
<evidence type="ECO:0000256" key="4">
    <source>
        <dbReference type="ARBA" id="ARBA00021898"/>
    </source>
</evidence>
<dbReference type="GO" id="GO:0050918">
    <property type="term" value="P:positive chemotaxis"/>
    <property type="evidence" value="ECO:0007669"/>
    <property type="project" value="TreeGrafter"/>
</dbReference>
<reference evidence="13" key="1">
    <citation type="submission" date="2016-12" db="EMBL/GenBank/DDBJ databases">
        <authorList>
            <person name="Varghese N."/>
            <person name="Submissions S."/>
        </authorList>
    </citation>
    <scope>NUCLEOTIDE SEQUENCE [LARGE SCALE GENOMIC DNA]</scope>
    <source>
        <strain evidence="13">DSM 11032</strain>
    </source>
</reference>
<proteinExistence type="inferred from homology"/>
<sequence>MRISHEFAAARAAAQHCQELTAHGMARGPRPEERAALLSAWRRDLARILAEDLSPLLSGDRLEVTVSEPESLSGKAALARIGPIAANALLRVGGLGGASGETALLTFDFATAIALTDRSFGGDGMLTASPPEQLPRSAALLAEEIAAIIAQAITRASLGDEAPPVGAMTSGEVIIRSESAARLKPFDPDAGAVLFTLDIANAEGCEWRCLLAVAADRMERLLPVPGRAQPHSGSRTLRPPASAAAAPFAAIPLPLHVVLAEVDLSLVRLQALTPGECIPLTMGRQVPLMLGDQPIAHGSIGTLEDRMAIRLTRFSAEGTAS</sequence>
<evidence type="ECO:0000256" key="6">
    <source>
        <dbReference type="ARBA" id="ARBA00022500"/>
    </source>
</evidence>
<dbReference type="Gene3D" id="2.30.330.10">
    <property type="entry name" value="SpoA-like"/>
    <property type="match status" value="1"/>
</dbReference>
<evidence type="ECO:0000256" key="9">
    <source>
        <dbReference type="ARBA" id="ARBA00023143"/>
    </source>
</evidence>
<dbReference type="AlphaFoldDB" id="A0A1M7SY66"/>
<name>A0A1M7SY66_9SPHN</name>
<dbReference type="PANTHER" id="PTHR30034">
    <property type="entry name" value="FLAGELLAR MOTOR SWITCH PROTEIN FLIM"/>
    <property type="match status" value="1"/>
</dbReference>
<dbReference type="Pfam" id="PF01052">
    <property type="entry name" value="FliMN_C"/>
    <property type="match status" value="1"/>
</dbReference>
<comment type="similarity">
    <text evidence="3">Belongs to the FliM family.</text>
</comment>
<comment type="subcellular location">
    <subcellularLocation>
        <location evidence="1">Bacterial flagellum basal body</location>
    </subcellularLocation>
    <subcellularLocation>
        <location evidence="2">Cell membrane</location>
        <topology evidence="2">Peripheral membrane protein</topology>
    </subcellularLocation>
</comment>
<evidence type="ECO:0000313" key="12">
    <source>
        <dbReference type="EMBL" id="SHN63439.1"/>
    </source>
</evidence>
<protein>
    <recommendedName>
        <fullName evidence="4">Flagellar motor switch protein FliM</fullName>
    </recommendedName>
</protein>
<dbReference type="OrthoDB" id="7421075at2"/>
<dbReference type="PANTHER" id="PTHR30034:SF6">
    <property type="entry name" value="YOP PROTEINS TRANSLOCATION PROTEIN Q"/>
    <property type="match status" value="1"/>
</dbReference>
<evidence type="ECO:0000259" key="11">
    <source>
        <dbReference type="Pfam" id="PF01052"/>
    </source>
</evidence>
<keyword evidence="5" id="KW-1003">Cell membrane</keyword>
<dbReference type="EMBL" id="FRDF01000016">
    <property type="protein sequence ID" value="SHN63439.1"/>
    <property type="molecule type" value="Genomic_DNA"/>
</dbReference>
<keyword evidence="13" id="KW-1185">Reference proteome</keyword>
<evidence type="ECO:0000256" key="5">
    <source>
        <dbReference type="ARBA" id="ARBA00022475"/>
    </source>
</evidence>
<keyword evidence="6" id="KW-0145">Chemotaxis</keyword>
<accession>A0A1M7SY66</accession>